<evidence type="ECO:0000313" key="7">
    <source>
        <dbReference type="EMBL" id="KOS18636.1"/>
    </source>
</evidence>
<feature type="transmembrane region" description="Helical" evidence="6">
    <location>
        <begin position="33"/>
        <end position="54"/>
    </location>
</feature>
<evidence type="ECO:0000256" key="3">
    <source>
        <dbReference type="ARBA" id="ARBA00022824"/>
    </source>
</evidence>
<evidence type="ECO:0000313" key="8">
    <source>
        <dbReference type="Proteomes" id="UP000053831"/>
    </source>
</evidence>
<evidence type="ECO:0000256" key="5">
    <source>
        <dbReference type="ARBA" id="ARBA00023136"/>
    </source>
</evidence>
<proteinExistence type="predicted"/>
<keyword evidence="3" id="KW-0256">Endoplasmic reticulum</keyword>
<evidence type="ECO:0000256" key="2">
    <source>
        <dbReference type="ARBA" id="ARBA00022692"/>
    </source>
</evidence>
<sequence length="120" mass="13266">MSLLTSCRKALGRKIFQFEVTFAVYMFTPYEKFAFYSITFLLLSLTFIAATLYLPHHVSILAGRVWYYINGENIDVAASAREVVKEISEGVFGVASTTTGLSPPALEAALEAAKTMVKEL</sequence>
<dbReference type="InterPro" id="IPR024512">
    <property type="entry name" value="Ser_palmitoyltrfase_ssu-like"/>
</dbReference>
<evidence type="ECO:0000256" key="1">
    <source>
        <dbReference type="ARBA" id="ARBA00004477"/>
    </source>
</evidence>
<dbReference type="Pfam" id="PF11779">
    <property type="entry name" value="SPT_ssu-like"/>
    <property type="match status" value="1"/>
</dbReference>
<dbReference type="OrthoDB" id="202672at2759"/>
<keyword evidence="8" id="KW-1185">Reference proteome</keyword>
<accession>A0A0M8MSS4</accession>
<organism evidence="7 8">
    <name type="scientific">Escovopsis weberi</name>
    <dbReference type="NCBI Taxonomy" id="150374"/>
    <lineage>
        <taxon>Eukaryota</taxon>
        <taxon>Fungi</taxon>
        <taxon>Dikarya</taxon>
        <taxon>Ascomycota</taxon>
        <taxon>Pezizomycotina</taxon>
        <taxon>Sordariomycetes</taxon>
        <taxon>Hypocreomycetidae</taxon>
        <taxon>Hypocreales</taxon>
        <taxon>Hypocreaceae</taxon>
        <taxon>Escovopsis</taxon>
    </lineage>
</organism>
<keyword evidence="2 6" id="KW-0812">Transmembrane</keyword>
<evidence type="ECO:0000256" key="4">
    <source>
        <dbReference type="ARBA" id="ARBA00022989"/>
    </source>
</evidence>
<keyword evidence="5 6" id="KW-0472">Membrane</keyword>
<comment type="caution">
    <text evidence="7">The sequence shown here is derived from an EMBL/GenBank/DDBJ whole genome shotgun (WGS) entry which is preliminary data.</text>
</comment>
<comment type="subcellular location">
    <subcellularLocation>
        <location evidence="1">Endoplasmic reticulum membrane</location>
        <topology evidence="1">Multi-pass membrane protein</topology>
    </subcellularLocation>
</comment>
<keyword evidence="4 6" id="KW-1133">Transmembrane helix</keyword>
<dbReference type="EMBL" id="LGSR01000020">
    <property type="protein sequence ID" value="KOS18636.1"/>
    <property type="molecule type" value="Genomic_DNA"/>
</dbReference>
<reference evidence="7 8" key="1">
    <citation type="submission" date="2015-07" db="EMBL/GenBank/DDBJ databases">
        <title>The genome of the fungus Escovopsis weberi, a specialized disease agent of ant agriculture.</title>
        <authorList>
            <person name="de Man T.J."/>
            <person name="Stajich J.E."/>
            <person name="Kubicek C.P."/>
            <person name="Chenthamara K."/>
            <person name="Atanasova L."/>
            <person name="Druzhinina I.S."/>
            <person name="Birnbaum S."/>
            <person name="Barribeau S.M."/>
            <person name="Teiling C."/>
            <person name="Suen G."/>
            <person name="Currie C."/>
            <person name="Gerardo N.M."/>
        </authorList>
    </citation>
    <scope>NUCLEOTIDE SEQUENCE [LARGE SCALE GENOMIC DNA]</scope>
</reference>
<protein>
    <submittedName>
        <fullName evidence="7">Uncharacterized protein</fullName>
    </submittedName>
</protein>
<dbReference type="GO" id="GO:0005789">
    <property type="term" value="C:endoplasmic reticulum membrane"/>
    <property type="evidence" value="ECO:0007669"/>
    <property type="project" value="UniProtKB-SubCell"/>
</dbReference>
<name>A0A0M8MSS4_ESCWE</name>
<dbReference type="AlphaFoldDB" id="A0A0M8MSS4"/>
<dbReference type="STRING" id="150374.A0A0M8MSS4"/>
<evidence type="ECO:0000256" key="6">
    <source>
        <dbReference type="SAM" id="Phobius"/>
    </source>
</evidence>
<gene>
    <name evidence="7" type="ORF">ESCO_000383</name>
</gene>
<dbReference type="Proteomes" id="UP000053831">
    <property type="component" value="Unassembled WGS sequence"/>
</dbReference>